<reference evidence="4" key="1">
    <citation type="submission" date="2025-08" db="UniProtKB">
        <authorList>
            <consortium name="RefSeq"/>
        </authorList>
    </citation>
    <scope>IDENTIFICATION</scope>
    <source>
        <tissue evidence="4">Young leaves</tissue>
    </source>
</reference>
<dbReference type="GeneID" id="111460643"/>
<protein>
    <submittedName>
        <fullName evidence="4">Uncharacterized protein LOC111460643 isoform X1</fullName>
    </submittedName>
</protein>
<dbReference type="PANTHER" id="PTHR37706:SF2">
    <property type="entry name" value="TRANSMEMBRANE PROTEIN"/>
    <property type="match status" value="1"/>
</dbReference>
<keyword evidence="2" id="KW-0472">Membrane</keyword>
<accession>A0A6J1H516</accession>
<dbReference type="RefSeq" id="XP_022959617.1">
    <property type="nucleotide sequence ID" value="XM_023103849.1"/>
</dbReference>
<feature type="region of interest" description="Disordered" evidence="1">
    <location>
        <begin position="62"/>
        <end position="81"/>
    </location>
</feature>
<keyword evidence="2" id="KW-1133">Transmembrane helix</keyword>
<evidence type="ECO:0000313" key="3">
    <source>
        <dbReference type="Proteomes" id="UP000504609"/>
    </source>
</evidence>
<dbReference type="Proteomes" id="UP000504609">
    <property type="component" value="Unplaced"/>
</dbReference>
<dbReference type="PANTHER" id="PTHR37706">
    <property type="entry name" value="TRANSMEMBRANE PROTEIN"/>
    <property type="match status" value="1"/>
</dbReference>
<keyword evidence="2" id="KW-0812">Transmembrane</keyword>
<gene>
    <name evidence="4" type="primary">LOC111460643</name>
</gene>
<feature type="transmembrane region" description="Helical" evidence="2">
    <location>
        <begin position="98"/>
        <end position="117"/>
    </location>
</feature>
<dbReference type="KEGG" id="cmos:111460643"/>
<evidence type="ECO:0000256" key="1">
    <source>
        <dbReference type="SAM" id="MobiDB-lite"/>
    </source>
</evidence>
<evidence type="ECO:0000313" key="4">
    <source>
        <dbReference type="RefSeq" id="XP_022959617.1"/>
    </source>
</evidence>
<evidence type="ECO:0000256" key="2">
    <source>
        <dbReference type="SAM" id="Phobius"/>
    </source>
</evidence>
<proteinExistence type="predicted"/>
<keyword evidence="3" id="KW-1185">Reference proteome</keyword>
<organism evidence="3 4">
    <name type="scientific">Cucurbita moschata</name>
    <name type="common">Winter crookneck squash</name>
    <name type="synonym">Cucurbita pepo var. moschata</name>
    <dbReference type="NCBI Taxonomy" id="3662"/>
    <lineage>
        <taxon>Eukaryota</taxon>
        <taxon>Viridiplantae</taxon>
        <taxon>Streptophyta</taxon>
        <taxon>Embryophyta</taxon>
        <taxon>Tracheophyta</taxon>
        <taxon>Spermatophyta</taxon>
        <taxon>Magnoliopsida</taxon>
        <taxon>eudicotyledons</taxon>
        <taxon>Gunneridae</taxon>
        <taxon>Pentapetalae</taxon>
        <taxon>rosids</taxon>
        <taxon>fabids</taxon>
        <taxon>Cucurbitales</taxon>
        <taxon>Cucurbitaceae</taxon>
        <taxon>Cucurbiteae</taxon>
        <taxon>Cucurbita</taxon>
    </lineage>
</organism>
<dbReference type="AlphaFoldDB" id="A0A6J1H516"/>
<sequence>MAAPSLSTSNALYHPSRAVTAPAIAIPLFSSFHAPPEISFSPLHHRRSSLLLSSNPRAKSAVCTAAVRPPPDSDPPPDEDPIRLKGFPAIFSKFGDRVQIFFAVLFWMSLFFWTSALDGKNRPNKGSRFRR</sequence>
<name>A0A6J1H516_CUCMO</name>